<comment type="caution">
    <text evidence="2">The sequence shown here is derived from an EMBL/GenBank/DDBJ whole genome shotgun (WGS) entry which is preliminary data.</text>
</comment>
<dbReference type="InterPro" id="IPR013098">
    <property type="entry name" value="Ig_I-set"/>
</dbReference>
<organism evidence="2 3">
    <name type="scientific">Allacma fusca</name>
    <dbReference type="NCBI Taxonomy" id="39272"/>
    <lineage>
        <taxon>Eukaryota</taxon>
        <taxon>Metazoa</taxon>
        <taxon>Ecdysozoa</taxon>
        <taxon>Arthropoda</taxon>
        <taxon>Hexapoda</taxon>
        <taxon>Collembola</taxon>
        <taxon>Symphypleona</taxon>
        <taxon>Sminthuridae</taxon>
        <taxon>Allacma</taxon>
    </lineage>
</organism>
<feature type="domain" description="Immunoglobulin I-set" evidence="1">
    <location>
        <begin position="7"/>
        <end position="47"/>
    </location>
</feature>
<protein>
    <recommendedName>
        <fullName evidence="1">Immunoglobulin I-set domain-containing protein</fullName>
    </recommendedName>
</protein>
<evidence type="ECO:0000259" key="1">
    <source>
        <dbReference type="Pfam" id="PF07679"/>
    </source>
</evidence>
<gene>
    <name evidence="2" type="ORF">AFUS01_LOCUS22354</name>
</gene>
<proteinExistence type="predicted"/>
<dbReference type="Proteomes" id="UP000708208">
    <property type="component" value="Unassembled WGS sequence"/>
</dbReference>
<feature type="non-terminal residue" evidence="2">
    <location>
        <position position="1"/>
    </location>
</feature>
<keyword evidence="3" id="KW-1185">Reference proteome</keyword>
<dbReference type="Pfam" id="PF07679">
    <property type="entry name" value="I-set"/>
    <property type="match status" value="1"/>
</dbReference>
<dbReference type="EMBL" id="CAJVCH010259520">
    <property type="protein sequence ID" value="CAG7733939.1"/>
    <property type="molecule type" value="Genomic_DNA"/>
</dbReference>
<reference evidence="2" key="1">
    <citation type="submission" date="2021-06" db="EMBL/GenBank/DDBJ databases">
        <authorList>
            <person name="Hodson N. C."/>
            <person name="Mongue J. A."/>
            <person name="Jaron S. K."/>
        </authorList>
    </citation>
    <scope>NUCLEOTIDE SEQUENCE</scope>
</reference>
<dbReference type="OrthoDB" id="10028801at2759"/>
<evidence type="ECO:0000313" key="2">
    <source>
        <dbReference type="EMBL" id="CAG7733939.1"/>
    </source>
</evidence>
<evidence type="ECO:0000313" key="3">
    <source>
        <dbReference type="Proteomes" id="UP000708208"/>
    </source>
</evidence>
<sequence length="71" mass="8147">VSTQQQSFRRRPQPLEVKLGETAILQCEVENQAGDVQWTKDGFALGKSIFFYLTPSHSLFPFSFWERALSP</sequence>
<accession>A0A8J2P7E0</accession>
<name>A0A8J2P7E0_9HEXA</name>
<dbReference type="AlphaFoldDB" id="A0A8J2P7E0"/>